<proteinExistence type="predicted"/>
<dbReference type="GO" id="GO:0005789">
    <property type="term" value="C:endoplasmic reticulum membrane"/>
    <property type="evidence" value="ECO:0007669"/>
    <property type="project" value="TreeGrafter"/>
</dbReference>
<accession>A0A9Q1H4G4</accession>
<dbReference type="InterPro" id="IPR031632">
    <property type="entry name" value="SVIP"/>
</dbReference>
<dbReference type="AlphaFoldDB" id="A0A9Q1H4G4"/>
<organism evidence="5 6">
    <name type="scientific">Holothuria leucospilota</name>
    <name type="common">Black long sea cucumber</name>
    <name type="synonym">Mertensiothuria leucospilota</name>
    <dbReference type="NCBI Taxonomy" id="206669"/>
    <lineage>
        <taxon>Eukaryota</taxon>
        <taxon>Metazoa</taxon>
        <taxon>Echinodermata</taxon>
        <taxon>Eleutherozoa</taxon>
        <taxon>Echinozoa</taxon>
        <taxon>Holothuroidea</taxon>
        <taxon>Aspidochirotacea</taxon>
        <taxon>Aspidochirotida</taxon>
        <taxon>Holothuriidae</taxon>
        <taxon>Holothuria</taxon>
    </lineage>
</organism>
<reference evidence="5" key="1">
    <citation type="submission" date="2021-10" db="EMBL/GenBank/DDBJ databases">
        <title>Tropical sea cucumber genome reveals ecological adaptation and Cuvierian tubules defense mechanism.</title>
        <authorList>
            <person name="Chen T."/>
        </authorList>
    </citation>
    <scope>NUCLEOTIDE SEQUENCE</scope>
    <source>
        <strain evidence="5">Nanhai2018</strain>
        <tissue evidence="5">Muscle</tissue>
    </source>
</reference>
<dbReference type="GO" id="GO:1904240">
    <property type="term" value="P:negative regulation of VCP-NPL4-UFD1 AAA ATPase complex assembly"/>
    <property type="evidence" value="ECO:0007669"/>
    <property type="project" value="TreeGrafter"/>
</dbReference>
<dbReference type="GO" id="GO:1904153">
    <property type="term" value="P:negative regulation of retrograde protein transport, ER to cytosol"/>
    <property type="evidence" value="ECO:0007669"/>
    <property type="project" value="TreeGrafter"/>
</dbReference>
<dbReference type="GO" id="GO:1904293">
    <property type="term" value="P:negative regulation of ERAD pathway"/>
    <property type="evidence" value="ECO:0007669"/>
    <property type="project" value="TreeGrafter"/>
</dbReference>
<evidence type="ECO:0000313" key="6">
    <source>
        <dbReference type="Proteomes" id="UP001152320"/>
    </source>
</evidence>
<dbReference type="EMBL" id="JAIZAY010000012">
    <property type="protein sequence ID" value="KAJ8032145.1"/>
    <property type="molecule type" value="Genomic_DNA"/>
</dbReference>
<evidence type="ECO:0000256" key="1">
    <source>
        <dbReference type="ARBA" id="ARBA00022707"/>
    </source>
</evidence>
<comment type="caution">
    <text evidence="5">The sequence shown here is derived from an EMBL/GenBank/DDBJ whole genome shotgun (WGS) entry which is preliminary data.</text>
</comment>
<dbReference type="GO" id="GO:0010508">
    <property type="term" value="P:positive regulation of autophagy"/>
    <property type="evidence" value="ECO:0007669"/>
    <property type="project" value="TreeGrafter"/>
</dbReference>
<keyword evidence="6" id="KW-1185">Reference proteome</keyword>
<dbReference type="InterPro" id="IPR055366">
    <property type="entry name" value="SVIP_metazoa"/>
</dbReference>
<evidence type="ECO:0008006" key="7">
    <source>
        <dbReference type="Google" id="ProtNLM"/>
    </source>
</evidence>
<feature type="compositionally biased region" description="Basic and acidic residues" evidence="4">
    <location>
        <begin position="21"/>
        <end position="80"/>
    </location>
</feature>
<dbReference type="PANTHER" id="PTHR35269">
    <property type="entry name" value="SMALL VCP/P97-INTERACTING PROTEIN"/>
    <property type="match status" value="1"/>
</dbReference>
<sequence length="80" mass="9084">MGACLDCFNGASEDVAQPDDEEKRRQQAEAAEKRMKESEGRGLKDPEGVKRKQMQKEEMEKKAEALEQTEGDNKLKWQVG</sequence>
<gene>
    <name evidence="5" type="ORF">HOLleu_25585</name>
</gene>
<evidence type="ECO:0000256" key="2">
    <source>
        <dbReference type="ARBA" id="ARBA00023139"/>
    </source>
</evidence>
<keyword evidence="1" id="KW-0519">Myristate</keyword>
<evidence type="ECO:0000313" key="5">
    <source>
        <dbReference type="EMBL" id="KAJ8032145.1"/>
    </source>
</evidence>
<dbReference type="Proteomes" id="UP001152320">
    <property type="component" value="Chromosome 12"/>
</dbReference>
<evidence type="ECO:0000256" key="3">
    <source>
        <dbReference type="ARBA" id="ARBA00023288"/>
    </source>
</evidence>
<feature type="region of interest" description="Disordered" evidence="4">
    <location>
        <begin position="1"/>
        <end position="80"/>
    </location>
</feature>
<dbReference type="Pfam" id="PF15811">
    <property type="entry name" value="SVIP"/>
    <property type="match status" value="1"/>
</dbReference>
<evidence type="ECO:0000256" key="4">
    <source>
        <dbReference type="SAM" id="MobiDB-lite"/>
    </source>
</evidence>
<dbReference type="PANTHER" id="PTHR35269:SF1">
    <property type="entry name" value="SMALL VCP_P97-INTERACTING PROTEIN"/>
    <property type="match status" value="1"/>
</dbReference>
<keyword evidence="2" id="KW-0564">Palmitate</keyword>
<keyword evidence="3" id="KW-0449">Lipoprotein</keyword>
<protein>
    <recommendedName>
        <fullName evidence="7">Small VCP/p97-interacting protein</fullName>
    </recommendedName>
</protein>
<name>A0A9Q1H4G4_HOLLE</name>